<proteinExistence type="predicted"/>
<gene>
    <name evidence="1" type="ORF">LOK49_LG09G01414</name>
</gene>
<accession>A0ACC0GJX9</accession>
<evidence type="ECO:0000313" key="1">
    <source>
        <dbReference type="EMBL" id="KAI8001370.1"/>
    </source>
</evidence>
<reference evidence="1 2" key="1">
    <citation type="journal article" date="2022" name="Plant J.">
        <title>Chromosome-level genome of Camellia lanceoleosa provides a valuable resource for understanding genome evolution and self-incompatibility.</title>
        <authorList>
            <person name="Gong W."/>
            <person name="Xiao S."/>
            <person name="Wang L."/>
            <person name="Liao Z."/>
            <person name="Chang Y."/>
            <person name="Mo W."/>
            <person name="Hu G."/>
            <person name="Li W."/>
            <person name="Zhao G."/>
            <person name="Zhu H."/>
            <person name="Hu X."/>
            <person name="Ji K."/>
            <person name="Xiang X."/>
            <person name="Song Q."/>
            <person name="Yuan D."/>
            <person name="Jin S."/>
            <person name="Zhang L."/>
        </authorList>
    </citation>
    <scope>NUCLEOTIDE SEQUENCE [LARGE SCALE GENOMIC DNA]</scope>
    <source>
        <strain evidence="1">SQ_2022a</strain>
    </source>
</reference>
<evidence type="ECO:0000313" key="2">
    <source>
        <dbReference type="Proteomes" id="UP001060215"/>
    </source>
</evidence>
<sequence>MESIFNRFEEKILTDTMESLLNMLQKKYALLHNLDKSLQDIQQQNEQHCEQEIEEIKKRIKSGNITLDVSNIRFSDEILDEQKHATRIANENVTFSILEEMQSFKASVEHILYIYYSCG</sequence>
<protein>
    <submittedName>
        <fullName evidence="1">PHD finger protein ING1</fullName>
    </submittedName>
</protein>
<dbReference type="Proteomes" id="UP001060215">
    <property type="component" value="Chromosome 8"/>
</dbReference>
<name>A0ACC0GJX9_9ERIC</name>
<organism evidence="1 2">
    <name type="scientific">Camellia lanceoleosa</name>
    <dbReference type="NCBI Taxonomy" id="1840588"/>
    <lineage>
        <taxon>Eukaryota</taxon>
        <taxon>Viridiplantae</taxon>
        <taxon>Streptophyta</taxon>
        <taxon>Embryophyta</taxon>
        <taxon>Tracheophyta</taxon>
        <taxon>Spermatophyta</taxon>
        <taxon>Magnoliopsida</taxon>
        <taxon>eudicotyledons</taxon>
        <taxon>Gunneridae</taxon>
        <taxon>Pentapetalae</taxon>
        <taxon>asterids</taxon>
        <taxon>Ericales</taxon>
        <taxon>Theaceae</taxon>
        <taxon>Camellia</taxon>
    </lineage>
</organism>
<dbReference type="EMBL" id="CM045765">
    <property type="protein sequence ID" value="KAI8001370.1"/>
    <property type="molecule type" value="Genomic_DNA"/>
</dbReference>
<comment type="caution">
    <text evidence="1">The sequence shown here is derived from an EMBL/GenBank/DDBJ whole genome shotgun (WGS) entry which is preliminary data.</text>
</comment>
<keyword evidence="2" id="KW-1185">Reference proteome</keyword>